<keyword evidence="5 9" id="KW-0812">Transmembrane</keyword>
<feature type="transmembrane region" description="Helical" evidence="9">
    <location>
        <begin position="222"/>
        <end position="244"/>
    </location>
</feature>
<evidence type="ECO:0000256" key="7">
    <source>
        <dbReference type="ARBA" id="ARBA00022989"/>
    </source>
</evidence>
<reference evidence="10 11" key="1">
    <citation type="submission" date="2019-08" db="EMBL/GenBank/DDBJ databases">
        <title>Complete genome sequence of Terriglobus albidus strain ORNL.</title>
        <authorList>
            <person name="Podar M."/>
        </authorList>
    </citation>
    <scope>NUCLEOTIDE SEQUENCE [LARGE SCALE GENOMIC DNA]</scope>
    <source>
        <strain evidence="10 11">ORNL</strain>
    </source>
</reference>
<evidence type="ECO:0000256" key="1">
    <source>
        <dbReference type="ARBA" id="ARBA00006430"/>
    </source>
</evidence>
<evidence type="ECO:0000256" key="9">
    <source>
        <dbReference type="HAMAP-Rule" id="MF_00070"/>
    </source>
</evidence>
<feature type="transmembrane region" description="Helical" evidence="9">
    <location>
        <begin position="76"/>
        <end position="98"/>
    </location>
</feature>
<dbReference type="EMBL" id="CP042806">
    <property type="protein sequence ID" value="QEE27920.1"/>
    <property type="molecule type" value="Genomic_DNA"/>
</dbReference>
<comment type="function">
    <text evidence="9">Catalyzes the proton-dependent uptake of 2-keto-3-deoxygluconate (KDG) into the cell.</text>
</comment>
<dbReference type="KEGG" id="talb:FTW19_07870"/>
<sequence>MQIKRAIERVPGGMMVVPLLCGATLATFAPHAAPFFGSFTNALYTGALPILAVFYVCMGARISLGSLPQLLKKGGALMTTKVALGFLASLVLGHLIGIDPVRTGWFAGLSTLAVVAAINDTNGGLYMALMEQYGQPADSAAYTVMTLESGPFLTMVSLGVAGLAAFPWQTMVGAILPLAVGMVLGNLDPEMRRFLSQGVSVLIPFFAFAIGCTLDLHRVATAGLLGLTLGVVLVFVSAICLIAADRLIGGDGTAGIAAATTAGNAAAVPMLVAVANPRYAAAAASATVLVACCVIVSSLLVPPLTALWKTRVVRRQEMDAALLSGEVQRVAETPDSNR</sequence>
<feature type="transmembrane region" description="Helical" evidence="9">
    <location>
        <begin position="256"/>
        <end position="275"/>
    </location>
</feature>
<dbReference type="GO" id="GO:0015649">
    <property type="term" value="F:2-keto-3-deoxygluconate:proton symporter activity"/>
    <property type="evidence" value="ECO:0007669"/>
    <property type="project" value="UniProtKB-UniRule"/>
</dbReference>
<feature type="transmembrane region" description="Helical" evidence="9">
    <location>
        <begin position="104"/>
        <end position="128"/>
    </location>
</feature>
<dbReference type="HAMAP" id="MF_00070">
    <property type="entry name" value="KdgT"/>
    <property type="match status" value="1"/>
</dbReference>
<name>A0A5B9EB61_9BACT</name>
<dbReference type="InterPro" id="IPR004684">
    <property type="entry name" value="2keto-3dGluconate_permease"/>
</dbReference>
<evidence type="ECO:0000256" key="2">
    <source>
        <dbReference type="ARBA" id="ARBA00022448"/>
    </source>
</evidence>
<feature type="transmembrane region" description="Helical" evidence="9">
    <location>
        <begin position="194"/>
        <end position="216"/>
    </location>
</feature>
<feature type="transmembrane region" description="Helical" evidence="9">
    <location>
        <begin position="281"/>
        <end position="308"/>
    </location>
</feature>
<dbReference type="Proteomes" id="UP000321820">
    <property type="component" value="Chromosome"/>
</dbReference>
<comment type="caution">
    <text evidence="9">Lacks conserved residue(s) required for the propagation of feature annotation.</text>
</comment>
<evidence type="ECO:0000313" key="10">
    <source>
        <dbReference type="EMBL" id="QEE27920.1"/>
    </source>
</evidence>
<dbReference type="RefSeq" id="WP_147647110.1">
    <property type="nucleotide sequence ID" value="NZ_CP042806.1"/>
</dbReference>
<protein>
    <recommendedName>
        <fullName evidence="9">2-keto-3-deoxygluconate permease</fullName>
        <shortName evidence="9">KDG permease</shortName>
    </recommendedName>
</protein>
<gene>
    <name evidence="9" type="primary">kdgT</name>
    <name evidence="10" type="ORF">FTW19_07870</name>
</gene>
<dbReference type="GO" id="GO:0005886">
    <property type="term" value="C:plasma membrane"/>
    <property type="evidence" value="ECO:0007669"/>
    <property type="project" value="UniProtKB-SubCell"/>
</dbReference>
<dbReference type="OrthoDB" id="2833at2"/>
<feature type="transmembrane region" description="Helical" evidence="9">
    <location>
        <begin position="140"/>
        <end position="160"/>
    </location>
</feature>
<keyword evidence="7 9" id="KW-1133">Transmembrane helix</keyword>
<feature type="transmembrane region" description="Helical" evidence="9">
    <location>
        <begin position="166"/>
        <end position="187"/>
    </location>
</feature>
<evidence type="ECO:0000256" key="3">
    <source>
        <dbReference type="ARBA" id="ARBA00022475"/>
    </source>
</evidence>
<evidence type="ECO:0000313" key="11">
    <source>
        <dbReference type="Proteomes" id="UP000321820"/>
    </source>
</evidence>
<keyword evidence="2 9" id="KW-0813">Transport</keyword>
<keyword evidence="4 9" id="KW-0762">Sugar transport</keyword>
<evidence type="ECO:0000256" key="5">
    <source>
        <dbReference type="ARBA" id="ARBA00022692"/>
    </source>
</evidence>
<comment type="catalytic activity">
    <reaction evidence="9">
        <text>2-dehydro-3-deoxy-D-gluconate(in) + H(+)(in) = 2-dehydro-3-deoxy-D-gluconate(out) + H(+)(out)</text>
        <dbReference type="Rhea" id="RHEA:29943"/>
        <dbReference type="ChEBI" id="CHEBI:15378"/>
        <dbReference type="ChEBI" id="CHEBI:57990"/>
    </reaction>
</comment>
<evidence type="ECO:0000256" key="4">
    <source>
        <dbReference type="ARBA" id="ARBA00022597"/>
    </source>
</evidence>
<keyword evidence="6 9" id="KW-0769">Symport</keyword>
<dbReference type="Pfam" id="PF03812">
    <property type="entry name" value="KdgT"/>
    <property type="match status" value="1"/>
</dbReference>
<proteinExistence type="inferred from homology"/>
<comment type="subcellular location">
    <subcellularLocation>
        <location evidence="9">Cell membrane</location>
        <topology evidence="9">Multi-pass membrane protein</topology>
    </subcellularLocation>
</comment>
<feature type="transmembrane region" description="Helical" evidence="9">
    <location>
        <begin position="42"/>
        <end position="64"/>
    </location>
</feature>
<keyword evidence="3 9" id="KW-1003">Cell membrane</keyword>
<keyword evidence="11" id="KW-1185">Reference proteome</keyword>
<accession>A0A5B9EB61</accession>
<organism evidence="10 11">
    <name type="scientific">Terriglobus albidus</name>
    <dbReference type="NCBI Taxonomy" id="1592106"/>
    <lineage>
        <taxon>Bacteria</taxon>
        <taxon>Pseudomonadati</taxon>
        <taxon>Acidobacteriota</taxon>
        <taxon>Terriglobia</taxon>
        <taxon>Terriglobales</taxon>
        <taxon>Acidobacteriaceae</taxon>
        <taxon>Terriglobus</taxon>
    </lineage>
</organism>
<dbReference type="AlphaFoldDB" id="A0A5B9EB61"/>
<evidence type="ECO:0000256" key="8">
    <source>
        <dbReference type="ARBA" id="ARBA00023136"/>
    </source>
</evidence>
<evidence type="ECO:0000256" key="6">
    <source>
        <dbReference type="ARBA" id="ARBA00022847"/>
    </source>
</evidence>
<comment type="similarity">
    <text evidence="1 9">Belongs to the KdgT transporter family.</text>
</comment>
<keyword evidence="8 9" id="KW-0472">Membrane</keyword>